<dbReference type="SUPFAM" id="SSF52266">
    <property type="entry name" value="SGNH hydrolase"/>
    <property type="match status" value="1"/>
</dbReference>
<dbReference type="AlphaFoldDB" id="A0A2X0M4F1"/>
<dbReference type="PANTHER" id="PTHR34407:SF1">
    <property type="entry name" value="SGNH HYDROLASE-TYPE ESTERASE DOMAIN-CONTAINING PROTEIN"/>
    <property type="match status" value="1"/>
</dbReference>
<protein>
    <submittedName>
        <fullName evidence="2">BQ5605_C003g02164 protein</fullName>
    </submittedName>
</protein>
<sequence>MMMGTRAEQEMMEASLVAEDPSEYGPESSLDGASSSSRSRRQQLQHYAELLDQARSQASDLWKELSRTTQVSSWWSWVPRLWPRRDGMADPMHPMSPSATIRVPKIALASTSALLLFTLFYQALFHQRPGPYASRIHYAANDKCHVCSPTDDLCQKWGSRVLTRARGYQGSGEQMAPFLEKVLRGQGVRIGIIGGSISACIDAEPGKCYHEVLGKQLQKDWGVDVEIVNGGVSAVGSDFFASCWHMSFSLPIDLFILELAVNDEARGKENNDFDVLVRTLLSHKWKPSLLVLNMYSPLHAYTNGAPSIENVAEYYDLPVISHRNVVVQQRHLNPQIEKVRPWFSLGGDFDHPSWPGGHHPGPLGHELTSDLIVSYLREQACLPPVFVPGTSNLTLPASVPGQISPWSIYQGADDRPIEPTTQLTCYSAAPGPTHFPIAENHGFELSHWKSKEYLVGYNAGDWIVFNIKVTQGVASIMYWRSYAVKFGRARFWLDGEKDRAGIIWGDWGLPINSPVRHDVRTERNGNRQMFVEIDEETGTGSHEFRISAVIG</sequence>
<reference evidence="2 3" key="1">
    <citation type="submission" date="2016-11" db="EMBL/GenBank/DDBJ databases">
        <authorList>
            <person name="Jaros S."/>
            <person name="Januszkiewicz K."/>
            <person name="Wedrychowicz H."/>
        </authorList>
    </citation>
    <scope>NUCLEOTIDE SEQUENCE [LARGE SCALE GENOMIC DNA]</scope>
</reference>
<evidence type="ECO:0000313" key="2">
    <source>
        <dbReference type="EMBL" id="SGY39179.1"/>
    </source>
</evidence>
<dbReference type="CDD" id="cd00229">
    <property type="entry name" value="SGNH_hydrolase"/>
    <property type="match status" value="1"/>
</dbReference>
<organism evidence="2 3">
    <name type="scientific">Microbotryum silenes-dioicae</name>
    <dbReference type="NCBI Taxonomy" id="796604"/>
    <lineage>
        <taxon>Eukaryota</taxon>
        <taxon>Fungi</taxon>
        <taxon>Dikarya</taxon>
        <taxon>Basidiomycota</taxon>
        <taxon>Pucciniomycotina</taxon>
        <taxon>Microbotryomycetes</taxon>
        <taxon>Microbotryales</taxon>
        <taxon>Microbotryaceae</taxon>
        <taxon>Microbotryum</taxon>
    </lineage>
</organism>
<evidence type="ECO:0000313" key="3">
    <source>
        <dbReference type="Proteomes" id="UP000249464"/>
    </source>
</evidence>
<accession>A0A2X0M4F1</accession>
<dbReference type="EMBL" id="FQNC01000042">
    <property type="protein sequence ID" value="SGY39179.1"/>
    <property type="molecule type" value="Genomic_DNA"/>
</dbReference>
<keyword evidence="3" id="KW-1185">Reference proteome</keyword>
<feature type="region of interest" description="Disordered" evidence="1">
    <location>
        <begin position="1"/>
        <end position="42"/>
    </location>
</feature>
<evidence type="ECO:0000256" key="1">
    <source>
        <dbReference type="SAM" id="MobiDB-lite"/>
    </source>
</evidence>
<dbReference type="PANTHER" id="PTHR34407">
    <property type="entry name" value="EXPRESSED PROTEIN"/>
    <property type="match status" value="1"/>
</dbReference>
<dbReference type="Gene3D" id="3.40.50.1110">
    <property type="entry name" value="SGNH hydrolase"/>
    <property type="match status" value="1"/>
</dbReference>
<dbReference type="InterPro" id="IPR036514">
    <property type="entry name" value="SGNH_hydro_sf"/>
</dbReference>
<gene>
    <name evidence="2" type="primary">BQ5605_C003g02164</name>
    <name evidence="2" type="ORF">BQ5605_C003G02164</name>
</gene>
<dbReference type="Proteomes" id="UP000249464">
    <property type="component" value="Unassembled WGS sequence"/>
</dbReference>
<proteinExistence type="predicted"/>
<name>A0A2X0M4F1_9BASI</name>